<evidence type="ECO:0000313" key="21">
    <source>
        <dbReference type="EMBL" id="ALE94033.1"/>
    </source>
</evidence>
<comment type="function">
    <text evidence="1">Mediates magnesium influx to the cytosol.</text>
</comment>
<dbReference type="InterPro" id="IPR001757">
    <property type="entry name" value="P_typ_ATPase"/>
</dbReference>
<dbReference type="InterPro" id="IPR004014">
    <property type="entry name" value="ATPase_P-typ_cation-transptr_N"/>
</dbReference>
<dbReference type="InterPro" id="IPR018303">
    <property type="entry name" value="ATPase_P-typ_P_site"/>
</dbReference>
<dbReference type="OrthoDB" id="9814270at2"/>
<sequence>MVNAAHRSGGEVLEDLNTSEQGLSSGEAARRLAVVGPNALRSHKASPWTVLGRQLRSPILILLIITAGLSVFLGDATNSVVIGVILVVSVGLGFSNEFRAERAAEALHSRVRHSVVVLRDGQAHQIDVVELVPGDVVKLSLGTVVPADIRLLVSEELLCDESILTGESLPADKGPAAITGDASLGDLACSLFMGTVIQSGSCTGVVVATGGRAEFGRIALGLGEHQPQTEFQLGLKHFSYLLLQVAVVLTTLIFIANLLLGRPLIDSLLFSLAIAVGITPQLLPAVVSTCLAAGTRALAKRKVLVKRLICIEDLGDMDVLVTDKTGTLTEGRISFMAALPARSGLCAEGLIALGLVATEVDYSHGAVSTVGQNALDAALWDSPQARDFAPESQRRMGIIPFDHQRRRTSVLVADASGHQQIVTKGSPEDVLRLCRDVPPEAMALLDEQYDAGSRVIAVATRDAGVVDRIVPADEQGLVLAGFLVFLDKPKANADKSLVELATLGIAVKVATGDNARVAEKVCRDLGLVSGGTLTGVQMDAMTDPELGEAARETSIFARVSPEQKARLIKLLRQQGRAVAFLGDGVNDALALHQADVGISVETATDVAKDAADIVLMDKDLGVLAEGVREGRRIFANTIKYVLMGTSSNFGNMFSAAVASVVLSFLPMLPGQILLNNLLYDTGQLAIPGDKVDKEQLLAPSHWDIAFIRRFMLLFGPISSIFDFATFALMIFAFHAVPGEFRAGWFIESIATQTLIIFAIRTRRVPFFRSRPSAGLLWASLGVVTLGIYLPLSPLRGVLGFDPLPVPFFLALLAMTVVYLVLVEFAKQWFFSRPVQQQPTVRRRGRVHHIHRTAARFSVPQRLR</sequence>
<evidence type="ECO:0000256" key="14">
    <source>
        <dbReference type="ARBA" id="ARBA00022989"/>
    </source>
</evidence>
<evidence type="ECO:0000256" key="18">
    <source>
        <dbReference type="ARBA" id="ARBA00049360"/>
    </source>
</evidence>
<evidence type="ECO:0000313" key="22">
    <source>
        <dbReference type="Proteomes" id="UP000062833"/>
    </source>
</evidence>
<evidence type="ECO:0000256" key="6">
    <source>
        <dbReference type="ARBA" id="ARBA00022475"/>
    </source>
</evidence>
<dbReference type="InterPro" id="IPR008250">
    <property type="entry name" value="ATPase_P-typ_transduc_dom_A_sf"/>
</dbReference>
<evidence type="ECO:0000256" key="16">
    <source>
        <dbReference type="ARBA" id="ARBA00029806"/>
    </source>
</evidence>
<reference evidence="22" key="1">
    <citation type="submission" date="2015-09" db="EMBL/GenBank/DDBJ databases">
        <title>Complete genome of Arthrobacter alpinus strain R3.8.</title>
        <authorList>
            <person name="See-Too W.S."/>
            <person name="Chan K.G."/>
        </authorList>
    </citation>
    <scope>NUCLEOTIDE SEQUENCE [LARGE SCALE GENOMIC DNA]</scope>
    <source>
        <strain evidence="22">R3.8</strain>
    </source>
</reference>
<dbReference type="NCBIfam" id="TIGR01494">
    <property type="entry name" value="ATPase_P-type"/>
    <property type="match status" value="2"/>
</dbReference>
<evidence type="ECO:0000256" key="19">
    <source>
        <dbReference type="SAM" id="Phobius"/>
    </source>
</evidence>
<dbReference type="InterPro" id="IPR036412">
    <property type="entry name" value="HAD-like_sf"/>
</dbReference>
<dbReference type="Gene3D" id="3.40.50.1000">
    <property type="entry name" value="HAD superfamily/HAD-like"/>
    <property type="match status" value="1"/>
</dbReference>
<keyword evidence="11" id="KW-0067">ATP-binding</keyword>
<evidence type="ECO:0000256" key="3">
    <source>
        <dbReference type="ARBA" id="ARBA00008746"/>
    </source>
</evidence>
<feature type="transmembrane region" description="Helical" evidence="19">
    <location>
        <begin position="710"/>
        <end position="736"/>
    </location>
</feature>
<dbReference type="Pfam" id="PF00122">
    <property type="entry name" value="E1-E2_ATPase"/>
    <property type="match status" value="1"/>
</dbReference>
<feature type="transmembrane region" description="Helical" evidence="19">
    <location>
        <begin position="55"/>
        <end position="74"/>
    </location>
</feature>
<evidence type="ECO:0000259" key="20">
    <source>
        <dbReference type="SMART" id="SM00831"/>
    </source>
</evidence>
<evidence type="ECO:0000256" key="7">
    <source>
        <dbReference type="ARBA" id="ARBA00022519"/>
    </source>
</evidence>
<dbReference type="InterPro" id="IPR006415">
    <property type="entry name" value="P-type_ATPase_IIIB"/>
</dbReference>
<dbReference type="InterPro" id="IPR023298">
    <property type="entry name" value="ATPase_P-typ_TM_dom_sf"/>
</dbReference>
<dbReference type="Pfam" id="PF00690">
    <property type="entry name" value="Cation_ATPase_N"/>
    <property type="match status" value="1"/>
</dbReference>
<dbReference type="InterPro" id="IPR006068">
    <property type="entry name" value="ATPase_P-typ_cation-transptr_C"/>
</dbReference>
<dbReference type="SFLD" id="SFLDG00002">
    <property type="entry name" value="C1.7:_P-type_atpase_like"/>
    <property type="match status" value="1"/>
</dbReference>
<dbReference type="InterPro" id="IPR059000">
    <property type="entry name" value="ATPase_P-type_domA"/>
</dbReference>
<dbReference type="InterPro" id="IPR023214">
    <property type="entry name" value="HAD_sf"/>
</dbReference>
<dbReference type="SUPFAM" id="SSF81665">
    <property type="entry name" value="Calcium ATPase, transmembrane domain M"/>
    <property type="match status" value="1"/>
</dbReference>
<keyword evidence="6" id="KW-1003">Cell membrane</keyword>
<dbReference type="SMART" id="SM00831">
    <property type="entry name" value="Cation_ATPase_N"/>
    <property type="match status" value="1"/>
</dbReference>
<evidence type="ECO:0000256" key="4">
    <source>
        <dbReference type="ARBA" id="ARBA00012786"/>
    </source>
</evidence>
<dbReference type="KEGG" id="aaq:AOC05_06015"/>
<evidence type="ECO:0000256" key="17">
    <source>
        <dbReference type="ARBA" id="ARBA00047295"/>
    </source>
</evidence>
<dbReference type="GO" id="GO:0005886">
    <property type="term" value="C:plasma membrane"/>
    <property type="evidence" value="ECO:0007669"/>
    <property type="project" value="UniProtKB-SubCell"/>
</dbReference>
<keyword evidence="12" id="KW-0460">Magnesium</keyword>
<keyword evidence="15 19" id="KW-0472">Membrane</keyword>
<dbReference type="GO" id="GO:0005524">
    <property type="term" value="F:ATP binding"/>
    <property type="evidence" value="ECO:0007669"/>
    <property type="project" value="UniProtKB-KW"/>
</dbReference>
<keyword evidence="10" id="KW-0547">Nucleotide-binding</keyword>
<evidence type="ECO:0000256" key="9">
    <source>
        <dbReference type="ARBA" id="ARBA00022692"/>
    </source>
</evidence>
<dbReference type="Gene3D" id="3.40.1110.10">
    <property type="entry name" value="Calcium-transporting ATPase, cytoplasmic domain N"/>
    <property type="match status" value="1"/>
</dbReference>
<dbReference type="PANTHER" id="PTHR42861">
    <property type="entry name" value="CALCIUM-TRANSPORTING ATPASE"/>
    <property type="match status" value="1"/>
</dbReference>
<evidence type="ECO:0000256" key="13">
    <source>
        <dbReference type="ARBA" id="ARBA00022967"/>
    </source>
</evidence>
<dbReference type="Gene3D" id="2.70.150.10">
    <property type="entry name" value="Calcium-transporting ATPase, cytoplasmic transduction domain A"/>
    <property type="match status" value="1"/>
</dbReference>
<dbReference type="Proteomes" id="UP000062833">
    <property type="component" value="Chromosome"/>
</dbReference>
<dbReference type="NCBIfam" id="TIGR01524">
    <property type="entry name" value="ATPase-IIIB_Mg"/>
    <property type="match status" value="1"/>
</dbReference>
<comment type="catalytic activity">
    <reaction evidence="18">
        <text>ATP + H2O = ADP + phosphate + H(+)</text>
        <dbReference type="Rhea" id="RHEA:13065"/>
        <dbReference type="ChEBI" id="CHEBI:15377"/>
        <dbReference type="ChEBI" id="CHEBI:15378"/>
        <dbReference type="ChEBI" id="CHEBI:30616"/>
        <dbReference type="ChEBI" id="CHEBI:43474"/>
        <dbReference type="ChEBI" id="CHEBI:456216"/>
    </reaction>
</comment>
<keyword evidence="22" id="KW-1185">Reference proteome</keyword>
<dbReference type="InterPro" id="IPR044492">
    <property type="entry name" value="P_typ_ATPase_HD_dom"/>
</dbReference>
<dbReference type="SUPFAM" id="SSF56784">
    <property type="entry name" value="HAD-like"/>
    <property type="match status" value="1"/>
</dbReference>
<evidence type="ECO:0000256" key="15">
    <source>
        <dbReference type="ARBA" id="ARBA00023136"/>
    </source>
</evidence>
<evidence type="ECO:0000256" key="5">
    <source>
        <dbReference type="ARBA" id="ARBA00013555"/>
    </source>
</evidence>
<dbReference type="InterPro" id="IPR023299">
    <property type="entry name" value="ATPase_P-typ_cyto_dom_N"/>
</dbReference>
<dbReference type="EC" id="7.2.2.14" evidence="4"/>
<feature type="transmembrane region" description="Helical" evidence="19">
    <location>
        <begin position="240"/>
        <end position="260"/>
    </location>
</feature>
<organism evidence="21 22">
    <name type="scientific">Arthrobacter alpinus</name>
    <dbReference type="NCBI Taxonomy" id="656366"/>
    <lineage>
        <taxon>Bacteria</taxon>
        <taxon>Bacillati</taxon>
        <taxon>Actinomycetota</taxon>
        <taxon>Actinomycetes</taxon>
        <taxon>Micrococcales</taxon>
        <taxon>Micrococcaceae</taxon>
        <taxon>Arthrobacter</taxon>
    </lineage>
</organism>
<dbReference type="EMBL" id="CP012677">
    <property type="protein sequence ID" value="ALE94033.1"/>
    <property type="molecule type" value="Genomic_DNA"/>
</dbReference>
<protein>
    <recommendedName>
        <fullName evidence="5">Magnesium-transporting ATPase, P-type 1</fullName>
        <ecNumber evidence="4">7.2.2.14</ecNumber>
    </recommendedName>
    <alternativeName>
        <fullName evidence="16">Mg(2+) transport ATPase, P-type 1</fullName>
    </alternativeName>
</protein>
<comment type="similarity">
    <text evidence="3">Belongs to the cation transport ATPase (P-type) (TC 3.A.3) family. Type IIIB subfamily.</text>
</comment>
<evidence type="ECO:0000256" key="8">
    <source>
        <dbReference type="ARBA" id="ARBA00022553"/>
    </source>
</evidence>
<feature type="transmembrane region" description="Helical" evidence="19">
    <location>
        <begin position="773"/>
        <end position="791"/>
    </location>
</feature>
<dbReference type="SFLD" id="SFLDF00027">
    <property type="entry name" value="p-type_atpase"/>
    <property type="match status" value="1"/>
</dbReference>
<dbReference type="AlphaFoldDB" id="A0A0M4RRT8"/>
<keyword evidence="13" id="KW-1278">Translocase</keyword>
<dbReference type="SUPFAM" id="SSF81653">
    <property type="entry name" value="Calcium ATPase, transduction domain A"/>
    <property type="match status" value="1"/>
</dbReference>
<feature type="transmembrane region" description="Helical" evidence="19">
    <location>
        <begin position="272"/>
        <end position="299"/>
    </location>
</feature>
<accession>A0A0M4RRT8</accession>
<comment type="subcellular location">
    <subcellularLocation>
        <location evidence="2">Cell inner membrane</location>
        <topology evidence="2">Multi-pass membrane protein</topology>
    </subcellularLocation>
</comment>
<name>A0A0M4RRT8_9MICC</name>
<feature type="transmembrane region" description="Helical" evidence="19">
    <location>
        <begin position="803"/>
        <end position="822"/>
    </location>
</feature>
<evidence type="ECO:0000256" key="11">
    <source>
        <dbReference type="ARBA" id="ARBA00022840"/>
    </source>
</evidence>
<dbReference type="PROSITE" id="PS00154">
    <property type="entry name" value="ATPASE_E1_E2"/>
    <property type="match status" value="1"/>
</dbReference>
<keyword evidence="9 19" id="KW-0812">Transmembrane</keyword>
<gene>
    <name evidence="21" type="ORF">AOC05_06015</name>
</gene>
<evidence type="ECO:0000256" key="1">
    <source>
        <dbReference type="ARBA" id="ARBA00003954"/>
    </source>
</evidence>
<feature type="transmembrane region" description="Helical" evidence="19">
    <location>
        <begin position="742"/>
        <end position="761"/>
    </location>
</feature>
<evidence type="ECO:0000256" key="2">
    <source>
        <dbReference type="ARBA" id="ARBA00004429"/>
    </source>
</evidence>
<evidence type="ECO:0000256" key="10">
    <source>
        <dbReference type="ARBA" id="ARBA00022741"/>
    </source>
</evidence>
<dbReference type="Pfam" id="PF00689">
    <property type="entry name" value="Cation_ATPase_C"/>
    <property type="match status" value="1"/>
</dbReference>
<dbReference type="Pfam" id="PF00702">
    <property type="entry name" value="Hydrolase"/>
    <property type="match status" value="1"/>
</dbReference>
<dbReference type="PRINTS" id="PR01836">
    <property type="entry name" value="MGATPASE"/>
</dbReference>
<keyword evidence="7" id="KW-0997">Cell inner membrane</keyword>
<evidence type="ECO:0000256" key="12">
    <source>
        <dbReference type="ARBA" id="ARBA00022842"/>
    </source>
</evidence>
<dbReference type="SFLD" id="SFLDS00003">
    <property type="entry name" value="Haloacid_Dehalogenase"/>
    <property type="match status" value="1"/>
</dbReference>
<feature type="transmembrane region" description="Helical" evidence="19">
    <location>
        <begin position="80"/>
        <end position="98"/>
    </location>
</feature>
<dbReference type="Gene3D" id="1.20.1110.10">
    <property type="entry name" value="Calcium-transporting ATPase, transmembrane domain"/>
    <property type="match status" value="1"/>
</dbReference>
<keyword evidence="8" id="KW-0597">Phosphoprotein</keyword>
<dbReference type="GO" id="GO:0015444">
    <property type="term" value="F:P-type magnesium transporter activity"/>
    <property type="evidence" value="ECO:0007669"/>
    <property type="project" value="UniProtKB-EC"/>
</dbReference>
<proteinExistence type="inferred from homology"/>
<dbReference type="PATRIC" id="fig|656366.3.peg.1283"/>
<dbReference type="GO" id="GO:0016887">
    <property type="term" value="F:ATP hydrolysis activity"/>
    <property type="evidence" value="ECO:0007669"/>
    <property type="project" value="InterPro"/>
</dbReference>
<keyword evidence="14 19" id="KW-1133">Transmembrane helix</keyword>
<feature type="domain" description="Cation-transporting P-type ATPase N-terminal" evidence="20">
    <location>
        <begin position="3"/>
        <end position="75"/>
    </location>
</feature>
<comment type="catalytic activity">
    <reaction evidence="17">
        <text>Mg(2+)(out) + ATP + H2O = Mg(2+)(in) + ADP + phosphate + H(+)</text>
        <dbReference type="Rhea" id="RHEA:10260"/>
        <dbReference type="ChEBI" id="CHEBI:15377"/>
        <dbReference type="ChEBI" id="CHEBI:15378"/>
        <dbReference type="ChEBI" id="CHEBI:18420"/>
        <dbReference type="ChEBI" id="CHEBI:30616"/>
        <dbReference type="ChEBI" id="CHEBI:43474"/>
        <dbReference type="ChEBI" id="CHEBI:456216"/>
        <dbReference type="EC" id="7.2.2.14"/>
    </reaction>
</comment>